<evidence type="ECO:0000256" key="1">
    <source>
        <dbReference type="SAM" id="MobiDB-lite"/>
    </source>
</evidence>
<feature type="region of interest" description="Disordered" evidence="1">
    <location>
        <begin position="30"/>
        <end position="50"/>
    </location>
</feature>
<proteinExistence type="predicted"/>
<name>A0A4Z2FLG4_9TELE</name>
<organism evidence="2 3">
    <name type="scientific">Liparis tanakae</name>
    <name type="common">Tanaka's snailfish</name>
    <dbReference type="NCBI Taxonomy" id="230148"/>
    <lineage>
        <taxon>Eukaryota</taxon>
        <taxon>Metazoa</taxon>
        <taxon>Chordata</taxon>
        <taxon>Craniata</taxon>
        <taxon>Vertebrata</taxon>
        <taxon>Euteleostomi</taxon>
        <taxon>Actinopterygii</taxon>
        <taxon>Neopterygii</taxon>
        <taxon>Teleostei</taxon>
        <taxon>Neoteleostei</taxon>
        <taxon>Acanthomorphata</taxon>
        <taxon>Eupercaria</taxon>
        <taxon>Perciformes</taxon>
        <taxon>Cottioidei</taxon>
        <taxon>Cottales</taxon>
        <taxon>Liparidae</taxon>
        <taxon>Liparis</taxon>
    </lineage>
</organism>
<sequence>MHHGPVPFFCRCPLPRLLFAHFAAAPRACGPAADLHSPSVPKRADVSLRQPPRSDALLRQLEAAQERSLMRVHILTPEPSIPFLSSDLEGSAVFHLQGGNNTPSSTFSSDY</sequence>
<evidence type="ECO:0000313" key="2">
    <source>
        <dbReference type="EMBL" id="TNN41593.1"/>
    </source>
</evidence>
<accession>A0A4Z2FLG4</accession>
<gene>
    <name evidence="2" type="ORF">EYF80_048236</name>
</gene>
<dbReference type="Proteomes" id="UP000314294">
    <property type="component" value="Unassembled WGS sequence"/>
</dbReference>
<keyword evidence="3" id="KW-1185">Reference proteome</keyword>
<evidence type="ECO:0000313" key="3">
    <source>
        <dbReference type="Proteomes" id="UP000314294"/>
    </source>
</evidence>
<dbReference type="EMBL" id="SRLO01001095">
    <property type="protein sequence ID" value="TNN41593.1"/>
    <property type="molecule type" value="Genomic_DNA"/>
</dbReference>
<comment type="caution">
    <text evidence="2">The sequence shown here is derived from an EMBL/GenBank/DDBJ whole genome shotgun (WGS) entry which is preliminary data.</text>
</comment>
<protein>
    <submittedName>
        <fullName evidence="2">Uncharacterized protein</fullName>
    </submittedName>
</protein>
<dbReference type="AlphaFoldDB" id="A0A4Z2FLG4"/>
<reference evidence="2 3" key="1">
    <citation type="submission" date="2019-03" db="EMBL/GenBank/DDBJ databases">
        <title>First draft genome of Liparis tanakae, snailfish: a comprehensive survey of snailfish specific genes.</title>
        <authorList>
            <person name="Kim W."/>
            <person name="Song I."/>
            <person name="Jeong J.-H."/>
            <person name="Kim D."/>
            <person name="Kim S."/>
            <person name="Ryu S."/>
            <person name="Song J.Y."/>
            <person name="Lee S.K."/>
        </authorList>
    </citation>
    <scope>NUCLEOTIDE SEQUENCE [LARGE SCALE GENOMIC DNA]</scope>
    <source>
        <tissue evidence="2">Muscle</tissue>
    </source>
</reference>